<dbReference type="EMBL" id="CP000301">
    <property type="protein sequence ID" value="ABD89563.1"/>
    <property type="molecule type" value="Genomic_DNA"/>
</dbReference>
<protein>
    <submittedName>
        <fullName evidence="2">Uncharacterized protein</fullName>
    </submittedName>
</protein>
<sequence length="127" mass="14169">MLSAARFQFERIVREYAVWRTVDDRERSPAAAWWWGPALAVLDEPEAMPPDFCRALQLPPGSTFARAASVFITAIADQTSLPWPDEFPRIRRRDDRGASSELTDRSAPSQPHAPRLMAATTTDALGS</sequence>
<dbReference type="HOGENOM" id="CLU_170890_0_0_5"/>
<proteinExistence type="predicted"/>
<evidence type="ECO:0000313" key="2">
    <source>
        <dbReference type="EMBL" id="ABD89563.1"/>
    </source>
</evidence>
<name>Q20Z73_RHOPB</name>
<dbReference type="eggNOG" id="ENOG5031TCG">
    <property type="taxonomic scope" value="Bacteria"/>
</dbReference>
<gene>
    <name evidence="2" type="ordered locus">RPC_4037</name>
</gene>
<dbReference type="KEGG" id="rpc:RPC_4037"/>
<accession>Q20Z73</accession>
<feature type="compositionally biased region" description="Basic and acidic residues" evidence="1">
    <location>
        <begin position="86"/>
        <end position="104"/>
    </location>
</feature>
<feature type="region of interest" description="Disordered" evidence="1">
    <location>
        <begin position="86"/>
        <end position="127"/>
    </location>
</feature>
<organism evidence="2">
    <name type="scientific">Rhodopseudomonas palustris (strain BisB18)</name>
    <dbReference type="NCBI Taxonomy" id="316056"/>
    <lineage>
        <taxon>Bacteria</taxon>
        <taxon>Pseudomonadati</taxon>
        <taxon>Pseudomonadota</taxon>
        <taxon>Alphaproteobacteria</taxon>
        <taxon>Hyphomicrobiales</taxon>
        <taxon>Nitrobacteraceae</taxon>
        <taxon>Rhodopseudomonas</taxon>
    </lineage>
</organism>
<reference evidence="2" key="1">
    <citation type="submission" date="2006-03" db="EMBL/GenBank/DDBJ databases">
        <title>Complete sequence of Rhodopseudomonas palustris BisB18.</title>
        <authorList>
            <consortium name="US DOE Joint Genome Institute"/>
            <person name="Copeland A."/>
            <person name="Lucas S."/>
            <person name="Lapidus A."/>
            <person name="Barry K."/>
            <person name="Detter J.C."/>
            <person name="Glavina del Rio T."/>
            <person name="Hammon N."/>
            <person name="Israni S."/>
            <person name="Dalin E."/>
            <person name="Tice H."/>
            <person name="Pitluck S."/>
            <person name="Chain P."/>
            <person name="Malfatti S."/>
            <person name="Shin M."/>
            <person name="Vergez L."/>
            <person name="Schmutz J."/>
            <person name="Larimer F."/>
            <person name="Land M."/>
            <person name="Hauser L."/>
            <person name="Pelletier D.A."/>
            <person name="Kyrpides N."/>
            <person name="Anderson I."/>
            <person name="Oda Y."/>
            <person name="Harwood C.S."/>
            <person name="Richardson P."/>
        </authorList>
    </citation>
    <scope>NUCLEOTIDE SEQUENCE [LARGE SCALE GENOMIC DNA]</scope>
    <source>
        <strain evidence="2">BisB18</strain>
    </source>
</reference>
<evidence type="ECO:0000256" key="1">
    <source>
        <dbReference type="SAM" id="MobiDB-lite"/>
    </source>
</evidence>
<dbReference type="RefSeq" id="WP_011474444.1">
    <property type="nucleotide sequence ID" value="NC_007925.1"/>
</dbReference>
<dbReference type="AlphaFoldDB" id="Q20Z73"/>
<dbReference type="OrthoDB" id="8252105at2"/>